<keyword evidence="2" id="KW-1185">Reference proteome</keyword>
<dbReference type="OrthoDB" id="244495at2759"/>
<dbReference type="AlphaFoldDB" id="A0A401T9T4"/>
<evidence type="ECO:0000313" key="1">
    <source>
        <dbReference type="EMBL" id="GCC39418.1"/>
    </source>
</evidence>
<name>A0A401T9T4_CHIPU</name>
<gene>
    <name evidence="1" type="ORF">chiPu_0022874</name>
</gene>
<feature type="non-terminal residue" evidence="1">
    <location>
        <position position="1"/>
    </location>
</feature>
<dbReference type="STRING" id="137246.A0A401T9T4"/>
<proteinExistence type="predicted"/>
<dbReference type="Gene3D" id="1.10.472.10">
    <property type="entry name" value="Cyclin-like"/>
    <property type="match status" value="1"/>
</dbReference>
<protein>
    <submittedName>
        <fullName evidence="1">Uncharacterized protein</fullName>
    </submittedName>
</protein>
<accession>A0A401T9T4</accession>
<comment type="caution">
    <text evidence="1">The sequence shown here is derived from an EMBL/GenBank/DDBJ whole genome shotgun (WGS) entry which is preliminary data.</text>
</comment>
<reference evidence="1 2" key="1">
    <citation type="journal article" date="2018" name="Nat. Ecol. Evol.">
        <title>Shark genomes provide insights into elasmobranch evolution and the origin of vertebrates.</title>
        <authorList>
            <person name="Hara Y"/>
            <person name="Yamaguchi K"/>
            <person name="Onimaru K"/>
            <person name="Kadota M"/>
            <person name="Koyanagi M"/>
            <person name="Keeley SD"/>
            <person name="Tatsumi K"/>
            <person name="Tanaka K"/>
            <person name="Motone F"/>
            <person name="Kageyama Y"/>
            <person name="Nozu R"/>
            <person name="Adachi N"/>
            <person name="Nishimura O"/>
            <person name="Nakagawa R"/>
            <person name="Tanegashima C"/>
            <person name="Kiyatake I"/>
            <person name="Matsumoto R"/>
            <person name="Murakumo K"/>
            <person name="Nishida K"/>
            <person name="Terakita A"/>
            <person name="Kuratani S"/>
            <person name="Sato K"/>
            <person name="Hyodo S Kuraku.S."/>
        </authorList>
    </citation>
    <scope>NUCLEOTIDE SEQUENCE [LARGE SCALE GENOMIC DNA]</scope>
</reference>
<organism evidence="1 2">
    <name type="scientific">Chiloscyllium punctatum</name>
    <name type="common">Brownbanded bambooshark</name>
    <name type="synonym">Hemiscyllium punctatum</name>
    <dbReference type="NCBI Taxonomy" id="137246"/>
    <lineage>
        <taxon>Eukaryota</taxon>
        <taxon>Metazoa</taxon>
        <taxon>Chordata</taxon>
        <taxon>Craniata</taxon>
        <taxon>Vertebrata</taxon>
        <taxon>Chondrichthyes</taxon>
        <taxon>Elasmobranchii</taxon>
        <taxon>Galeomorphii</taxon>
        <taxon>Galeoidea</taxon>
        <taxon>Orectolobiformes</taxon>
        <taxon>Hemiscylliidae</taxon>
        <taxon>Chiloscyllium</taxon>
    </lineage>
</organism>
<evidence type="ECO:0000313" key="2">
    <source>
        <dbReference type="Proteomes" id="UP000287033"/>
    </source>
</evidence>
<dbReference type="CDD" id="cd20557">
    <property type="entry name" value="CYCLIN_ScPCL1-like"/>
    <property type="match status" value="1"/>
</dbReference>
<sequence length="63" mass="7266">MVASKYLYDEGEEEEVFNDEWGAAGKLDVQVVNTLEMNFLRAIVSYLNCPFNGVMRFEECTYS</sequence>
<dbReference type="Proteomes" id="UP000287033">
    <property type="component" value="Unassembled WGS sequence"/>
</dbReference>
<dbReference type="EMBL" id="BEZZ01012356">
    <property type="protein sequence ID" value="GCC39418.1"/>
    <property type="molecule type" value="Genomic_DNA"/>
</dbReference>